<dbReference type="PANTHER" id="PTHR40980:SF4">
    <property type="entry name" value="TONB-DEPENDENT RECEPTOR-LIKE BETA-BARREL DOMAIN-CONTAINING PROTEIN"/>
    <property type="match status" value="1"/>
</dbReference>
<evidence type="ECO:0000256" key="1">
    <source>
        <dbReference type="ARBA" id="ARBA00004442"/>
    </source>
</evidence>
<feature type="domain" description="TonB-dependent receptor plug" evidence="7">
    <location>
        <begin position="188"/>
        <end position="306"/>
    </location>
</feature>
<feature type="domain" description="TonB-dependent receptor-like beta-barrel" evidence="6">
    <location>
        <begin position="557"/>
        <end position="1032"/>
    </location>
</feature>
<feature type="compositionally biased region" description="Polar residues" evidence="5">
    <location>
        <begin position="120"/>
        <end position="133"/>
    </location>
</feature>
<dbReference type="SUPFAM" id="SSF56935">
    <property type="entry name" value="Porins"/>
    <property type="match status" value="1"/>
</dbReference>
<evidence type="ECO:0000259" key="7">
    <source>
        <dbReference type="Pfam" id="PF07715"/>
    </source>
</evidence>
<feature type="compositionally biased region" description="Low complexity" evidence="5">
    <location>
        <begin position="154"/>
        <end position="163"/>
    </location>
</feature>
<dbReference type="Gene3D" id="2.40.170.20">
    <property type="entry name" value="TonB-dependent receptor, beta-barrel domain"/>
    <property type="match status" value="1"/>
</dbReference>
<dbReference type="AlphaFoldDB" id="A0A7Z7J1R3"/>
<keyword evidence="4" id="KW-0798">TonB box</keyword>
<accession>A0A7Z7J1R3</accession>
<keyword evidence="2 4" id="KW-0472">Membrane</keyword>
<feature type="region of interest" description="Disordered" evidence="5">
    <location>
        <begin position="114"/>
        <end position="167"/>
    </location>
</feature>
<gene>
    <name evidence="8" type="primary">fecA</name>
    <name evidence="8" type="ORF">XFF6991_480032</name>
</gene>
<evidence type="ECO:0000313" key="9">
    <source>
        <dbReference type="Proteomes" id="UP000234345"/>
    </source>
</evidence>
<dbReference type="InterPro" id="IPR036942">
    <property type="entry name" value="Beta-barrel_TonB_sf"/>
</dbReference>
<evidence type="ECO:0000313" key="8">
    <source>
        <dbReference type="EMBL" id="SOO25707.1"/>
    </source>
</evidence>
<protein>
    <submittedName>
        <fullName evidence="8">TonB-dependent receptor</fullName>
    </submittedName>
</protein>
<keyword evidence="3" id="KW-0998">Cell outer membrane</keyword>
<dbReference type="Proteomes" id="UP000234345">
    <property type="component" value="Unassembled WGS sequence"/>
</dbReference>
<dbReference type="EMBL" id="OCZC01000075">
    <property type="protein sequence ID" value="SOO25707.1"/>
    <property type="molecule type" value="Genomic_DNA"/>
</dbReference>
<evidence type="ECO:0000256" key="3">
    <source>
        <dbReference type="ARBA" id="ARBA00023237"/>
    </source>
</evidence>
<evidence type="ECO:0000256" key="2">
    <source>
        <dbReference type="ARBA" id="ARBA00023136"/>
    </source>
</evidence>
<evidence type="ECO:0000259" key="6">
    <source>
        <dbReference type="Pfam" id="PF00593"/>
    </source>
</evidence>
<organism evidence="8 9">
    <name type="scientific">Xanthomonas campestris pv. phaseoli</name>
    <dbReference type="NCBI Taxonomy" id="317013"/>
    <lineage>
        <taxon>Bacteria</taxon>
        <taxon>Pseudomonadati</taxon>
        <taxon>Pseudomonadota</taxon>
        <taxon>Gammaproteobacteria</taxon>
        <taxon>Lysobacterales</taxon>
        <taxon>Lysobacteraceae</taxon>
        <taxon>Xanthomonas</taxon>
    </lineage>
</organism>
<evidence type="ECO:0000256" key="4">
    <source>
        <dbReference type="RuleBase" id="RU003357"/>
    </source>
</evidence>
<reference evidence="8 9" key="1">
    <citation type="submission" date="2017-10" db="EMBL/GenBank/DDBJ databases">
        <authorList>
            <person name="Regsiter A."/>
            <person name="William W."/>
        </authorList>
    </citation>
    <scope>NUCLEOTIDE SEQUENCE [LARGE SCALE GENOMIC DNA]</scope>
    <source>
        <strain evidence="8 9">CFBP6991</strain>
    </source>
</reference>
<dbReference type="InterPro" id="IPR010104">
    <property type="entry name" value="TonB_rcpt_bac"/>
</dbReference>
<dbReference type="InterPro" id="IPR000531">
    <property type="entry name" value="Beta-barrel_TonB"/>
</dbReference>
<dbReference type="Pfam" id="PF00593">
    <property type="entry name" value="TonB_dep_Rec_b-barrel"/>
    <property type="match status" value="1"/>
</dbReference>
<comment type="subcellular location">
    <subcellularLocation>
        <location evidence="1 4">Cell outer membrane</location>
    </subcellularLocation>
</comment>
<comment type="caution">
    <text evidence="8">The sequence shown here is derived from an EMBL/GenBank/DDBJ whole genome shotgun (WGS) entry which is preliminary data.</text>
</comment>
<name>A0A7Z7J1R3_XANCH</name>
<sequence length="1068" mass="115860">MQERARLRAMRRYGRSPVARKRAPAPSQLRMPRHRCALSFRCDAGDTRRSFLRSTVACFLIGAASVLRNSRDSMQRFDPYRMHLSVLAVAIAACSPAVQAQTVGVSSDAVGLASPIRPDTASSNEGQRPTETASVAEHPSDTASTTSRNDAAGREAPAAAGPESGVKTLDAMQVTGVRRANAAAVESKRAATNITDVISATDVRALPDSTIVEALRRVPGLSVLPATDNEHPRDEAATPVLRGLGPSYNNVTIDGLTIASPGTPNGTLGSITRGVRLDLLPASMVSELQVVKTFTPDLDPNATGGAINLKTRSAFENGGKPFFSAEAALGHANDVGKPRDQDDPGYRVNATGSRTFGSEQQYGVTVSANYQTLSSYTETHMTTDTVHYGFYDNSGVLQTGDSLGNGWAVPQQDKYWYVQDQRDRYGLTGKFEMRPSAALEAYAMAGYYYFKDDMERNEVIIDPRNRGRVFNQTATSGSYPGGDIEVGYSNQIVTTRTKVAQLGTIWRPTDRQQFSARGAWSDATYDEPIRMIKYATGITRPAPVPVGQTGSGVTVNATPNYAFNYDTSGFDQRFGVSPQAYNNLDNYSLSYWRPDYKRTASDRILTGRLDYGFNQGESDQGIGFAAGVSYTTDKPSYEIYRVEYQPNTTAPAFGLADVVGTGRAPMRYAGLNLLSIDPDKANRVLAATPLSAFNSTDQQAFSNQDNFTHTEKTFGSYGLISYRSDRLNVQAGVHFDSTKLDTVGRQRQLDAATNHYVYVDNPTSADYDYLLPSAVMTYHLTDALDLRAGASRTLGRPPYDAYAARTSIGFVNTTDAGNPNAQGVTVTIGNPDIKPRVSNNLDLSLEWRLPGDFDAFASAAVFDKHIQDEIFTLSRTDSFTFDGTTYANALISTPANAAKARIRGVEFNGIVNTLGPIAPWLSGVGFSANLALLDGSLDVPYSVGSGSSLTQRERKLDNLVGQPDYTANATLFYNAGGLELRAAYNRQGKALRSIVSNIDWQDLYWSPRSQLDFTATYAVSKQLSVIGQVSNITHSRITSVTGPGQNLLKDSYSVPTTYWVGLRFTPTL</sequence>
<dbReference type="InterPro" id="IPR012910">
    <property type="entry name" value="Plug_dom"/>
</dbReference>
<comment type="similarity">
    <text evidence="4">Belongs to the TonB-dependent receptor family.</text>
</comment>
<proteinExistence type="inferred from homology"/>
<dbReference type="PANTHER" id="PTHR40980">
    <property type="entry name" value="PLUG DOMAIN-CONTAINING PROTEIN"/>
    <property type="match status" value="1"/>
</dbReference>
<evidence type="ECO:0000256" key="5">
    <source>
        <dbReference type="SAM" id="MobiDB-lite"/>
    </source>
</evidence>
<dbReference type="NCBIfam" id="TIGR01782">
    <property type="entry name" value="TonB-Xanth-Caul"/>
    <property type="match status" value="1"/>
</dbReference>
<dbReference type="InterPro" id="IPR037066">
    <property type="entry name" value="Plug_dom_sf"/>
</dbReference>
<keyword evidence="8" id="KW-0675">Receptor</keyword>
<dbReference type="Pfam" id="PF07715">
    <property type="entry name" value="Plug"/>
    <property type="match status" value="1"/>
</dbReference>
<dbReference type="GO" id="GO:0009279">
    <property type="term" value="C:cell outer membrane"/>
    <property type="evidence" value="ECO:0007669"/>
    <property type="project" value="UniProtKB-SubCell"/>
</dbReference>
<dbReference type="Gene3D" id="2.170.130.10">
    <property type="entry name" value="TonB-dependent receptor, plug domain"/>
    <property type="match status" value="1"/>
</dbReference>